<protein>
    <submittedName>
        <fullName evidence="1">Uncharacterized protein</fullName>
    </submittedName>
</protein>
<dbReference type="EMBL" id="FNZH01000009">
    <property type="protein sequence ID" value="SEJ70458.1"/>
    <property type="molecule type" value="Genomic_DNA"/>
</dbReference>
<dbReference type="STRING" id="1416801.SAMN05192553_10913"/>
<evidence type="ECO:0000313" key="2">
    <source>
        <dbReference type="Proteomes" id="UP000199403"/>
    </source>
</evidence>
<dbReference type="Proteomes" id="UP000199403">
    <property type="component" value="Unassembled WGS sequence"/>
</dbReference>
<accession>A0A1H7AYX1</accession>
<proteinExistence type="predicted"/>
<gene>
    <name evidence="1" type="ORF">SAMN05192553_10913</name>
</gene>
<sequence length="47" mass="5705">MLMYGWENLVFRKRAKRHVEKKLKKLYDKKQITLPTVQAGFNEKQNP</sequence>
<organism evidence="1 2">
    <name type="scientific">Cyclobacterium xiamenense</name>
    <dbReference type="NCBI Taxonomy" id="1297121"/>
    <lineage>
        <taxon>Bacteria</taxon>
        <taxon>Pseudomonadati</taxon>
        <taxon>Bacteroidota</taxon>
        <taxon>Cytophagia</taxon>
        <taxon>Cytophagales</taxon>
        <taxon>Cyclobacteriaceae</taxon>
        <taxon>Cyclobacterium</taxon>
    </lineage>
</organism>
<dbReference type="AlphaFoldDB" id="A0A1H7AYX1"/>
<reference evidence="2" key="1">
    <citation type="submission" date="2016-10" db="EMBL/GenBank/DDBJ databases">
        <authorList>
            <person name="Varghese N."/>
            <person name="Submissions S."/>
        </authorList>
    </citation>
    <scope>NUCLEOTIDE SEQUENCE [LARGE SCALE GENOMIC DNA]</scope>
    <source>
        <strain evidence="2">IBRC-M 10761</strain>
    </source>
</reference>
<name>A0A1H7AYX1_9BACT</name>
<keyword evidence="2" id="KW-1185">Reference proteome</keyword>
<evidence type="ECO:0000313" key="1">
    <source>
        <dbReference type="EMBL" id="SEJ70458.1"/>
    </source>
</evidence>
<dbReference type="RefSeq" id="WP_177179714.1">
    <property type="nucleotide sequence ID" value="NZ_FNZH01000009.1"/>
</dbReference>